<comment type="caution">
    <text evidence="2">The sequence shown here is derived from an EMBL/GenBank/DDBJ whole genome shotgun (WGS) entry which is preliminary data.</text>
</comment>
<proteinExistence type="predicted"/>
<reference evidence="2" key="1">
    <citation type="submission" date="2021-03" db="EMBL/GenBank/DDBJ databases">
        <title>Draft genome sequence of rust myrtle Austropuccinia psidii MF-1, a brazilian biotype.</title>
        <authorList>
            <person name="Quecine M.C."/>
            <person name="Pachon D.M.R."/>
            <person name="Bonatelli M.L."/>
            <person name="Correr F.H."/>
            <person name="Franceschini L.M."/>
            <person name="Leite T.F."/>
            <person name="Margarido G.R.A."/>
            <person name="Almeida C.A."/>
            <person name="Ferrarezi J.A."/>
            <person name="Labate C.A."/>
        </authorList>
    </citation>
    <scope>NUCLEOTIDE SEQUENCE</scope>
    <source>
        <strain evidence="2">MF-1</strain>
    </source>
</reference>
<accession>A0A9Q3C2E5</accession>
<gene>
    <name evidence="2" type="ORF">O181_014720</name>
</gene>
<name>A0A9Q3C2E5_9BASI</name>
<evidence type="ECO:0000256" key="1">
    <source>
        <dbReference type="SAM" id="MobiDB-lite"/>
    </source>
</evidence>
<protein>
    <submittedName>
        <fullName evidence="2">Uncharacterized protein</fullName>
    </submittedName>
</protein>
<sequence>MDYLGDWQPPFISTGLEEPLRYSDGLRNTDQTIEKEERLKAKYQQLPSKETIQPKDTIRKGTSIPGGSIQNEYPEKGGIITTN</sequence>
<dbReference type="EMBL" id="AVOT02003950">
    <property type="protein sequence ID" value="MBW0475005.1"/>
    <property type="molecule type" value="Genomic_DNA"/>
</dbReference>
<dbReference type="Proteomes" id="UP000765509">
    <property type="component" value="Unassembled WGS sequence"/>
</dbReference>
<feature type="region of interest" description="Disordered" evidence="1">
    <location>
        <begin position="47"/>
        <end position="83"/>
    </location>
</feature>
<evidence type="ECO:0000313" key="2">
    <source>
        <dbReference type="EMBL" id="MBW0475005.1"/>
    </source>
</evidence>
<dbReference type="AlphaFoldDB" id="A0A9Q3C2E5"/>
<keyword evidence="3" id="KW-1185">Reference proteome</keyword>
<evidence type="ECO:0000313" key="3">
    <source>
        <dbReference type="Proteomes" id="UP000765509"/>
    </source>
</evidence>
<organism evidence="2 3">
    <name type="scientific">Austropuccinia psidii MF-1</name>
    <dbReference type="NCBI Taxonomy" id="1389203"/>
    <lineage>
        <taxon>Eukaryota</taxon>
        <taxon>Fungi</taxon>
        <taxon>Dikarya</taxon>
        <taxon>Basidiomycota</taxon>
        <taxon>Pucciniomycotina</taxon>
        <taxon>Pucciniomycetes</taxon>
        <taxon>Pucciniales</taxon>
        <taxon>Sphaerophragmiaceae</taxon>
        <taxon>Austropuccinia</taxon>
    </lineage>
</organism>